<sequence length="332" mass="34423">MAAMLLTACGSQTSSTSSAGGQGGPIKLAASWSFADSVGWAGEIIGAEQKAKDLGVDLQVVSADGDPTKQSSQISTFIANGVSGTILSPVDAKGGSSLVKQVNSAGIKLATVDSHVTDGGDVVTASETDNKACGAMQAKAMLDEAKGSPLKVLMVDGLKGSTAAEDRENGFMDTLKGQPNVQIVAHAYGAWSGSDSQQAVLNAFQAHPEINAIFNTSDVNTVGTIQALRQLNKLAAAGQPGHILMTSNDGFPYGMDFVRQGYVDANASQQILKIGADAVQMLVDSINGQPVKTQQNFIPPILVTKANVDEPTLWGNKLKDWKPSDGYTLPKS</sequence>
<dbReference type="EMBL" id="JAUSRE010000036">
    <property type="protein sequence ID" value="MDP9890735.1"/>
    <property type="molecule type" value="Genomic_DNA"/>
</dbReference>
<keyword evidence="3" id="KW-0732">Signal</keyword>
<evidence type="ECO:0000256" key="1">
    <source>
        <dbReference type="ARBA" id="ARBA00004196"/>
    </source>
</evidence>
<feature type="domain" description="Periplasmic binding protein" evidence="4">
    <location>
        <begin position="44"/>
        <end position="289"/>
    </location>
</feature>
<gene>
    <name evidence="5" type="ORF">J2X98_004349</name>
</gene>
<protein>
    <submittedName>
        <fullName evidence="5">ABC-type sugar transport system substrate-binding protein</fullName>
    </submittedName>
</protein>
<evidence type="ECO:0000313" key="6">
    <source>
        <dbReference type="Proteomes" id="UP001226577"/>
    </source>
</evidence>
<evidence type="ECO:0000256" key="2">
    <source>
        <dbReference type="ARBA" id="ARBA00007639"/>
    </source>
</evidence>
<dbReference type="Gene3D" id="3.40.50.2300">
    <property type="match status" value="2"/>
</dbReference>
<comment type="similarity">
    <text evidence="2">Belongs to the bacterial solute-binding protein 2 family.</text>
</comment>
<keyword evidence="5" id="KW-0813">Transport</keyword>
<dbReference type="PANTHER" id="PTHR46847">
    <property type="entry name" value="D-ALLOSE-BINDING PERIPLASMIC PROTEIN-RELATED"/>
    <property type="match status" value="1"/>
</dbReference>
<dbReference type="InterPro" id="IPR028082">
    <property type="entry name" value="Peripla_BP_I"/>
</dbReference>
<dbReference type="SUPFAM" id="SSF53822">
    <property type="entry name" value="Periplasmic binding protein-like I"/>
    <property type="match status" value="1"/>
</dbReference>
<evidence type="ECO:0000259" key="4">
    <source>
        <dbReference type="Pfam" id="PF13407"/>
    </source>
</evidence>
<proteinExistence type="inferred from homology"/>
<keyword evidence="6" id="KW-1185">Reference proteome</keyword>
<accession>A0ABT9RZR2</accession>
<dbReference type="Pfam" id="PF13407">
    <property type="entry name" value="Peripla_BP_4"/>
    <property type="match status" value="1"/>
</dbReference>
<name>A0ABT9RZR2_9MICC</name>
<dbReference type="PANTHER" id="PTHR46847:SF1">
    <property type="entry name" value="D-ALLOSE-BINDING PERIPLASMIC PROTEIN-RELATED"/>
    <property type="match status" value="1"/>
</dbReference>
<dbReference type="Proteomes" id="UP001226577">
    <property type="component" value="Unassembled WGS sequence"/>
</dbReference>
<keyword evidence="5" id="KW-0762">Sugar transport</keyword>
<reference evidence="5 6" key="1">
    <citation type="submission" date="2023-07" db="EMBL/GenBank/DDBJ databases">
        <title>Sorghum-associated microbial communities from plants grown in Nebraska, USA.</title>
        <authorList>
            <person name="Schachtman D."/>
        </authorList>
    </citation>
    <scope>NUCLEOTIDE SEQUENCE [LARGE SCALE GENOMIC DNA]</scope>
    <source>
        <strain evidence="5 6">CC222</strain>
    </source>
</reference>
<evidence type="ECO:0000256" key="3">
    <source>
        <dbReference type="ARBA" id="ARBA00022729"/>
    </source>
</evidence>
<dbReference type="CDD" id="cd01536">
    <property type="entry name" value="PBP1_ABC_sugar_binding-like"/>
    <property type="match status" value="1"/>
</dbReference>
<dbReference type="InterPro" id="IPR025997">
    <property type="entry name" value="SBP_2_dom"/>
</dbReference>
<organism evidence="5 6">
    <name type="scientific">Pseudarthrobacter enclensis</name>
    <dbReference type="NCBI Taxonomy" id="993070"/>
    <lineage>
        <taxon>Bacteria</taxon>
        <taxon>Bacillati</taxon>
        <taxon>Actinomycetota</taxon>
        <taxon>Actinomycetes</taxon>
        <taxon>Micrococcales</taxon>
        <taxon>Micrococcaceae</taxon>
        <taxon>Pseudarthrobacter</taxon>
    </lineage>
</organism>
<comment type="subcellular location">
    <subcellularLocation>
        <location evidence="1">Cell envelope</location>
    </subcellularLocation>
</comment>
<evidence type="ECO:0000313" key="5">
    <source>
        <dbReference type="EMBL" id="MDP9890735.1"/>
    </source>
</evidence>
<comment type="caution">
    <text evidence="5">The sequence shown here is derived from an EMBL/GenBank/DDBJ whole genome shotgun (WGS) entry which is preliminary data.</text>
</comment>